<protein>
    <submittedName>
        <fullName evidence="2">Uncharacterized protein</fullName>
    </submittedName>
</protein>
<reference evidence="3" key="1">
    <citation type="submission" date="2016-10" db="EMBL/GenBank/DDBJ databases">
        <authorList>
            <person name="Varghese N."/>
            <person name="Submissions S."/>
        </authorList>
    </citation>
    <scope>NUCLEOTIDE SEQUENCE [LARGE SCALE GENOMIC DNA]</scope>
    <source>
        <strain evidence="3">S7</strain>
    </source>
</reference>
<dbReference type="OrthoDB" id="2959394at2"/>
<accession>A0A1I5NLP3</accession>
<proteinExistence type="predicted"/>
<organism evidence="2 3">
    <name type="scientific">Salibacterium halotolerans</name>
    <dbReference type="NCBI Taxonomy" id="1884432"/>
    <lineage>
        <taxon>Bacteria</taxon>
        <taxon>Bacillati</taxon>
        <taxon>Bacillota</taxon>
        <taxon>Bacilli</taxon>
        <taxon>Bacillales</taxon>
        <taxon>Bacillaceae</taxon>
    </lineage>
</organism>
<evidence type="ECO:0000313" key="3">
    <source>
        <dbReference type="Proteomes" id="UP000198892"/>
    </source>
</evidence>
<dbReference type="RefSeq" id="WP_093335336.1">
    <property type="nucleotide sequence ID" value="NZ_FOXD01000003.1"/>
</dbReference>
<dbReference type="EMBL" id="FOXD01000003">
    <property type="protein sequence ID" value="SFP22131.1"/>
    <property type="molecule type" value="Genomic_DNA"/>
</dbReference>
<keyword evidence="3" id="KW-1185">Reference proteome</keyword>
<dbReference type="AlphaFoldDB" id="A0A1I5NLP3"/>
<feature type="chain" id="PRO_5039668894" evidence="1">
    <location>
        <begin position="25"/>
        <end position="267"/>
    </location>
</feature>
<gene>
    <name evidence="2" type="ORF">SAMN05518683_103182</name>
</gene>
<name>A0A1I5NLP3_9BACI</name>
<feature type="signal peptide" evidence="1">
    <location>
        <begin position="1"/>
        <end position="24"/>
    </location>
</feature>
<dbReference type="Proteomes" id="UP000198892">
    <property type="component" value="Unassembled WGS sequence"/>
</dbReference>
<sequence>MVKKWIFLFLGLFLGLFLMPAASAADASFFEKHENPSYEEPDHHFSKTTGTITIHHILDNDEYVLESKGTLKTKSPAEKQQVQMILLEDGYVKDSAAAWLEGDDHLTALKRTPSEDSGRYDLAGFYSMKNAPVYTFDWSSSSLYVLDTPISDLHSFTLADSEEEKKAGKMMDTIINQQQQHVKRFIRDSAGLSESSRLFPITRWKQYMSPSVSGLDPRAVEKAWQDVYYTVEDVTASRRKQRKKVMPFVNWNKEQKRLSLFIHYSST</sequence>
<keyword evidence="1" id="KW-0732">Signal</keyword>
<evidence type="ECO:0000256" key="1">
    <source>
        <dbReference type="SAM" id="SignalP"/>
    </source>
</evidence>
<evidence type="ECO:0000313" key="2">
    <source>
        <dbReference type="EMBL" id="SFP22131.1"/>
    </source>
</evidence>